<name>A0A6S7BYQ9_9BURK</name>
<dbReference type="Proteomes" id="UP000494115">
    <property type="component" value="Unassembled WGS sequence"/>
</dbReference>
<gene>
    <name evidence="1" type="ORF">LMG28138_05339</name>
</gene>
<evidence type="ECO:0000313" key="2">
    <source>
        <dbReference type="Proteomes" id="UP000494115"/>
    </source>
</evidence>
<protein>
    <submittedName>
        <fullName evidence="1">Uncharacterized protein</fullName>
    </submittedName>
</protein>
<organism evidence="1 2">
    <name type="scientific">Pararobbsia alpina</name>
    <dbReference type="NCBI Taxonomy" id="621374"/>
    <lineage>
        <taxon>Bacteria</taxon>
        <taxon>Pseudomonadati</taxon>
        <taxon>Pseudomonadota</taxon>
        <taxon>Betaproteobacteria</taxon>
        <taxon>Burkholderiales</taxon>
        <taxon>Burkholderiaceae</taxon>
        <taxon>Pararobbsia</taxon>
    </lineage>
</organism>
<evidence type="ECO:0000313" key="1">
    <source>
        <dbReference type="EMBL" id="CAB3803365.1"/>
    </source>
</evidence>
<accession>A0A6S7BYQ9</accession>
<dbReference type="AlphaFoldDB" id="A0A6S7BYQ9"/>
<proteinExistence type="predicted"/>
<keyword evidence="2" id="KW-1185">Reference proteome</keyword>
<reference evidence="1 2" key="1">
    <citation type="submission" date="2020-04" db="EMBL/GenBank/DDBJ databases">
        <authorList>
            <person name="De Canck E."/>
        </authorList>
    </citation>
    <scope>NUCLEOTIDE SEQUENCE [LARGE SCALE GENOMIC DNA]</scope>
    <source>
        <strain evidence="1 2">LMG 28138</strain>
    </source>
</reference>
<dbReference type="EMBL" id="CADIKM010000054">
    <property type="protein sequence ID" value="CAB3803365.1"/>
    <property type="molecule type" value="Genomic_DNA"/>
</dbReference>
<sequence>MPLKRGVLPDQSEARQECLRAFWITKAAQVALAIARRLVAVLSSVIQSGCRFNKYVLHARQLWTLGLGRRIEHLKALSQGGNTRSVDEDVAVKVALCLAHGEHKCALSWSVSHLMPSSLLLFCSSAPEGVAFDNDPPQRLYLSHSIHARLTQSIASMYARPVVTGTRCLPDVSEFHGKT</sequence>